<keyword evidence="1" id="KW-0472">Membrane</keyword>
<evidence type="ECO:0000313" key="2">
    <source>
        <dbReference type="EMBL" id="RVW21216.1"/>
    </source>
</evidence>
<dbReference type="EMBL" id="QGNW01002306">
    <property type="protein sequence ID" value="RVW21216.1"/>
    <property type="molecule type" value="Genomic_DNA"/>
</dbReference>
<evidence type="ECO:0000313" key="3">
    <source>
        <dbReference type="Proteomes" id="UP000288805"/>
    </source>
</evidence>
<dbReference type="AlphaFoldDB" id="A0A438CDG9"/>
<feature type="transmembrane region" description="Helical" evidence="1">
    <location>
        <begin position="53"/>
        <end position="73"/>
    </location>
</feature>
<keyword evidence="1" id="KW-1133">Transmembrane helix</keyword>
<proteinExistence type="predicted"/>
<reference evidence="2 3" key="1">
    <citation type="journal article" date="2018" name="PLoS Genet.">
        <title>Population sequencing reveals clonal diversity and ancestral inbreeding in the grapevine cultivar Chardonnay.</title>
        <authorList>
            <person name="Roach M.J."/>
            <person name="Johnson D.L."/>
            <person name="Bohlmann J."/>
            <person name="van Vuuren H.J."/>
            <person name="Jones S.J."/>
            <person name="Pretorius I.S."/>
            <person name="Schmidt S.A."/>
            <person name="Borneman A.R."/>
        </authorList>
    </citation>
    <scope>NUCLEOTIDE SEQUENCE [LARGE SCALE GENOMIC DNA]</scope>
    <source>
        <strain evidence="3">cv. Chardonnay</strain>
        <tissue evidence="2">Leaf</tissue>
    </source>
</reference>
<keyword evidence="1" id="KW-0812">Transmembrane</keyword>
<comment type="caution">
    <text evidence="2">The sequence shown here is derived from an EMBL/GenBank/DDBJ whole genome shotgun (WGS) entry which is preliminary data.</text>
</comment>
<evidence type="ECO:0000256" key="1">
    <source>
        <dbReference type="SAM" id="Phobius"/>
    </source>
</evidence>
<sequence>MVKKMPAYKNRLWSLELEHTGVKTGRSMFFGRKMEEELSKELELQMKGAKKTLYIWELIGVHIVLLPLVCRFIKTGRSMFFECSLVTGKSADGCLN</sequence>
<name>A0A438CDG9_VITVI</name>
<protein>
    <submittedName>
        <fullName evidence="2">Chaperone protein dnaJ 50</fullName>
    </submittedName>
</protein>
<gene>
    <name evidence="2" type="primary">C50_1</name>
    <name evidence="2" type="ORF">CK203_109901</name>
</gene>
<dbReference type="Proteomes" id="UP000288805">
    <property type="component" value="Unassembled WGS sequence"/>
</dbReference>
<accession>A0A438CDG9</accession>
<organism evidence="2 3">
    <name type="scientific">Vitis vinifera</name>
    <name type="common">Grape</name>
    <dbReference type="NCBI Taxonomy" id="29760"/>
    <lineage>
        <taxon>Eukaryota</taxon>
        <taxon>Viridiplantae</taxon>
        <taxon>Streptophyta</taxon>
        <taxon>Embryophyta</taxon>
        <taxon>Tracheophyta</taxon>
        <taxon>Spermatophyta</taxon>
        <taxon>Magnoliopsida</taxon>
        <taxon>eudicotyledons</taxon>
        <taxon>Gunneridae</taxon>
        <taxon>Pentapetalae</taxon>
        <taxon>rosids</taxon>
        <taxon>Vitales</taxon>
        <taxon>Vitaceae</taxon>
        <taxon>Viteae</taxon>
        <taxon>Vitis</taxon>
    </lineage>
</organism>